<protein>
    <submittedName>
        <fullName evidence="1">Uncharacterized protein</fullName>
    </submittedName>
</protein>
<name>A0ACC3DHR5_9PEZI</name>
<reference evidence="1" key="1">
    <citation type="submission" date="2024-09" db="EMBL/GenBank/DDBJ databases">
        <title>Black Yeasts Isolated from many extreme environments.</title>
        <authorList>
            <person name="Coleine C."/>
            <person name="Stajich J.E."/>
            <person name="Selbmann L."/>
        </authorList>
    </citation>
    <scope>NUCLEOTIDE SEQUENCE</scope>
    <source>
        <strain evidence="1">CCFEE 5737</strain>
    </source>
</reference>
<evidence type="ECO:0000313" key="2">
    <source>
        <dbReference type="Proteomes" id="UP001186974"/>
    </source>
</evidence>
<organism evidence="1 2">
    <name type="scientific">Coniosporium uncinatum</name>
    <dbReference type="NCBI Taxonomy" id="93489"/>
    <lineage>
        <taxon>Eukaryota</taxon>
        <taxon>Fungi</taxon>
        <taxon>Dikarya</taxon>
        <taxon>Ascomycota</taxon>
        <taxon>Pezizomycotina</taxon>
        <taxon>Dothideomycetes</taxon>
        <taxon>Dothideomycetes incertae sedis</taxon>
        <taxon>Coniosporium</taxon>
    </lineage>
</organism>
<sequence length="202" mass="22705">MPSSTKTPPVIDFSDFTSGDPAREQKCAQEIRHACVTQGFFQIINHTVPKDVQKAAFAASKSFFNLPIQEKLALDKSQNKYNRGYEKSNAQRWEGYEHPDLKEGFYVGRELPADHPQVQAGKFGLGPNIWPQTLGESYSDDCLTYLEHCITLAQLVTQALAVSLGYDKHQFDDFCKDPMAFYKLLHYPPSKARGADGVPTQQ</sequence>
<evidence type="ECO:0000313" key="1">
    <source>
        <dbReference type="EMBL" id="KAK3076234.1"/>
    </source>
</evidence>
<keyword evidence="2" id="KW-1185">Reference proteome</keyword>
<feature type="non-terminal residue" evidence="1">
    <location>
        <position position="202"/>
    </location>
</feature>
<accession>A0ACC3DHR5</accession>
<comment type="caution">
    <text evidence="1">The sequence shown here is derived from an EMBL/GenBank/DDBJ whole genome shotgun (WGS) entry which is preliminary data.</text>
</comment>
<proteinExistence type="predicted"/>
<gene>
    <name evidence="1" type="ORF">LTS18_013556</name>
</gene>
<dbReference type="EMBL" id="JAWDJW010004204">
    <property type="protein sequence ID" value="KAK3076234.1"/>
    <property type="molecule type" value="Genomic_DNA"/>
</dbReference>
<dbReference type="Proteomes" id="UP001186974">
    <property type="component" value="Unassembled WGS sequence"/>
</dbReference>